<dbReference type="SUPFAM" id="SSF52499">
    <property type="entry name" value="Isochorismatase-like hydrolases"/>
    <property type="match status" value="1"/>
</dbReference>
<dbReference type="Pfam" id="PF00857">
    <property type="entry name" value="Isochorismatase"/>
    <property type="match status" value="1"/>
</dbReference>
<dbReference type="InterPro" id="IPR000868">
    <property type="entry name" value="Isochorismatase-like_dom"/>
</dbReference>
<protein>
    <recommendedName>
        <fullName evidence="2">Isochorismatase-like domain-containing protein</fullName>
    </recommendedName>
</protein>
<dbReference type="Gene3D" id="3.40.50.850">
    <property type="entry name" value="Isochorismatase-like"/>
    <property type="match status" value="1"/>
</dbReference>
<reference evidence="3" key="1">
    <citation type="submission" date="2018-05" db="EMBL/GenBank/DDBJ databases">
        <authorList>
            <person name="Lanie J.A."/>
            <person name="Ng W.-L."/>
            <person name="Kazmierczak K.M."/>
            <person name="Andrzejewski T.M."/>
            <person name="Davidsen T.M."/>
            <person name="Wayne K.J."/>
            <person name="Tettelin H."/>
            <person name="Glass J.I."/>
            <person name="Rusch D."/>
            <person name="Podicherti R."/>
            <person name="Tsui H.-C.T."/>
            <person name="Winkler M.E."/>
        </authorList>
    </citation>
    <scope>NUCLEOTIDE SEQUENCE</scope>
</reference>
<name>A0A382UBS8_9ZZZZ</name>
<sequence>MPMLTEQEMKLRTKNPILICVDIQLGFLEEDYWGGNRNNKNAEEVCAQIIEKWREIGAEVIHVRHSSTNPKSKLHKRYKGFNFNPLCSPKEGEIVLTKSVNSCFVGTNLKQILDDKKCETVVIIGLTTDHCVSTTTRMAGNYGFNTFLISDATATFDKIGINGEKYNSELMHFSALASLKDEFANVISSNELFKLL</sequence>
<dbReference type="AlphaFoldDB" id="A0A382UBS8"/>
<evidence type="ECO:0000256" key="1">
    <source>
        <dbReference type="ARBA" id="ARBA00022801"/>
    </source>
</evidence>
<dbReference type="PANTHER" id="PTHR43540:SF1">
    <property type="entry name" value="ISOCHORISMATASE HYDROLASE"/>
    <property type="match status" value="1"/>
</dbReference>
<evidence type="ECO:0000259" key="2">
    <source>
        <dbReference type="Pfam" id="PF00857"/>
    </source>
</evidence>
<dbReference type="PANTHER" id="PTHR43540">
    <property type="entry name" value="PEROXYUREIDOACRYLATE/UREIDOACRYLATE AMIDOHYDROLASE-RELATED"/>
    <property type="match status" value="1"/>
</dbReference>
<dbReference type="GO" id="GO:0016787">
    <property type="term" value="F:hydrolase activity"/>
    <property type="evidence" value="ECO:0007669"/>
    <property type="project" value="UniProtKB-KW"/>
</dbReference>
<organism evidence="3">
    <name type="scientific">marine metagenome</name>
    <dbReference type="NCBI Taxonomy" id="408172"/>
    <lineage>
        <taxon>unclassified sequences</taxon>
        <taxon>metagenomes</taxon>
        <taxon>ecological metagenomes</taxon>
    </lineage>
</organism>
<dbReference type="EMBL" id="UINC01143033">
    <property type="protein sequence ID" value="SVD31729.1"/>
    <property type="molecule type" value="Genomic_DNA"/>
</dbReference>
<keyword evidence="1" id="KW-0378">Hydrolase</keyword>
<dbReference type="InterPro" id="IPR036380">
    <property type="entry name" value="Isochorismatase-like_sf"/>
</dbReference>
<feature type="domain" description="Isochorismatase-like" evidence="2">
    <location>
        <begin position="17"/>
        <end position="190"/>
    </location>
</feature>
<dbReference type="InterPro" id="IPR050272">
    <property type="entry name" value="Isochorismatase-like_hydrls"/>
</dbReference>
<gene>
    <name evidence="3" type="ORF">METZ01_LOCUS384583</name>
</gene>
<evidence type="ECO:0000313" key="3">
    <source>
        <dbReference type="EMBL" id="SVD31729.1"/>
    </source>
</evidence>
<dbReference type="CDD" id="cd01014">
    <property type="entry name" value="nicotinamidase_related"/>
    <property type="match status" value="1"/>
</dbReference>
<proteinExistence type="predicted"/>
<accession>A0A382UBS8</accession>